<proteinExistence type="predicted"/>
<dbReference type="Proteomes" id="UP000654345">
    <property type="component" value="Unassembled WGS sequence"/>
</dbReference>
<dbReference type="EMBL" id="BNJG01000001">
    <property type="protein sequence ID" value="GHO54321.1"/>
    <property type="molecule type" value="Genomic_DNA"/>
</dbReference>
<comment type="caution">
    <text evidence="1">The sequence shown here is derived from an EMBL/GenBank/DDBJ whole genome shotgun (WGS) entry which is preliminary data.</text>
</comment>
<organism evidence="1 2">
    <name type="scientific">Ktedonobacter robiniae</name>
    <dbReference type="NCBI Taxonomy" id="2778365"/>
    <lineage>
        <taxon>Bacteria</taxon>
        <taxon>Bacillati</taxon>
        <taxon>Chloroflexota</taxon>
        <taxon>Ktedonobacteria</taxon>
        <taxon>Ktedonobacterales</taxon>
        <taxon>Ktedonobacteraceae</taxon>
        <taxon>Ktedonobacter</taxon>
    </lineage>
</organism>
<keyword evidence="2" id="KW-1185">Reference proteome</keyword>
<protein>
    <recommendedName>
        <fullName evidence="3">DUF4032 domain-containing protein</fullName>
    </recommendedName>
</protein>
<reference evidence="1 2" key="1">
    <citation type="journal article" date="2021" name="Int. J. Syst. Evol. Microbiol.">
        <title>Reticulibacter mediterranei gen. nov., sp. nov., within the new family Reticulibacteraceae fam. nov., and Ktedonospora formicarum gen. nov., sp. nov., Ktedonobacter robiniae sp. nov., Dictyobacter formicarum sp. nov. and Dictyobacter arantiisoli sp. nov., belonging to the class Ktedonobacteria.</title>
        <authorList>
            <person name="Yabe S."/>
            <person name="Zheng Y."/>
            <person name="Wang C.M."/>
            <person name="Sakai Y."/>
            <person name="Abe K."/>
            <person name="Yokota A."/>
            <person name="Donadio S."/>
            <person name="Cavaletti L."/>
            <person name="Monciardini P."/>
        </authorList>
    </citation>
    <scope>NUCLEOTIDE SEQUENCE [LARGE SCALE GENOMIC DNA]</scope>
    <source>
        <strain evidence="1 2">SOSP1-30</strain>
    </source>
</reference>
<gene>
    <name evidence="1" type="ORF">KSB_27960</name>
</gene>
<sequence length="75" mass="9209">MLERYEWSKQLQETLQRNIYDYVQHTWRLSDMYSNNVDKSGSDYAAIVRWVREKCEQRNYISWLDNTTANTSRRP</sequence>
<accession>A0ABQ3UNN2</accession>
<name>A0ABQ3UNN2_9CHLR</name>
<evidence type="ECO:0008006" key="3">
    <source>
        <dbReference type="Google" id="ProtNLM"/>
    </source>
</evidence>
<evidence type="ECO:0000313" key="2">
    <source>
        <dbReference type="Proteomes" id="UP000654345"/>
    </source>
</evidence>
<evidence type="ECO:0000313" key="1">
    <source>
        <dbReference type="EMBL" id="GHO54321.1"/>
    </source>
</evidence>